<evidence type="ECO:0000256" key="2">
    <source>
        <dbReference type="ARBA" id="ARBA00022448"/>
    </source>
</evidence>
<dbReference type="InterPro" id="IPR039426">
    <property type="entry name" value="TonB-dep_rcpt-like"/>
</dbReference>
<dbReference type="SUPFAM" id="SSF56935">
    <property type="entry name" value="Porins"/>
    <property type="match status" value="1"/>
</dbReference>
<dbReference type="Gene3D" id="2.170.130.10">
    <property type="entry name" value="TonB-dependent receptor, plug domain"/>
    <property type="match status" value="1"/>
</dbReference>
<evidence type="ECO:0000256" key="1">
    <source>
        <dbReference type="ARBA" id="ARBA00004571"/>
    </source>
</evidence>
<reference evidence="8 9" key="1">
    <citation type="submission" date="2019-08" db="EMBL/GenBank/DDBJ databases">
        <title>Pedobacter sp. nov., isolated from Han river, South Korea.</title>
        <authorList>
            <person name="Lee D.-H."/>
            <person name="Kim Y.-S."/>
            <person name="Hwang E.-M."/>
            <person name="Le Tran T.C."/>
            <person name="Cha C.-J."/>
        </authorList>
    </citation>
    <scope>NUCLEOTIDE SEQUENCE [LARGE SCALE GENOMIC DNA]</scope>
    <source>
        <strain evidence="8 9">CJ43</strain>
    </source>
</reference>
<dbReference type="InterPro" id="IPR037066">
    <property type="entry name" value="Plug_dom_sf"/>
</dbReference>
<dbReference type="KEGG" id="pej:FYC62_04050"/>
<dbReference type="EMBL" id="CP043329">
    <property type="protein sequence ID" value="QEK50936.1"/>
    <property type="molecule type" value="Genomic_DNA"/>
</dbReference>
<accession>A0A5C0VEP3</accession>
<dbReference type="InterPro" id="IPR036942">
    <property type="entry name" value="Beta-barrel_TonB_sf"/>
</dbReference>
<dbReference type="RefSeq" id="WP_149074020.1">
    <property type="nucleotide sequence ID" value="NZ_CP043329.1"/>
</dbReference>
<keyword evidence="3 7" id="KW-1134">Transmembrane beta strand</keyword>
<keyword evidence="9" id="KW-1185">Reference proteome</keyword>
<comment type="similarity">
    <text evidence="7">Belongs to the TonB-dependent receptor family.</text>
</comment>
<dbReference type="NCBIfam" id="TIGR04056">
    <property type="entry name" value="OMP_RagA_SusC"/>
    <property type="match status" value="1"/>
</dbReference>
<keyword evidence="2 7" id="KW-0813">Transport</keyword>
<evidence type="ECO:0000313" key="9">
    <source>
        <dbReference type="Proteomes" id="UP000323653"/>
    </source>
</evidence>
<protein>
    <submittedName>
        <fullName evidence="8">SusC/RagA family TonB-linked outer membrane protein</fullName>
    </submittedName>
</protein>
<comment type="subcellular location">
    <subcellularLocation>
        <location evidence="1 7">Cell outer membrane</location>
        <topology evidence="1 7">Multi-pass membrane protein</topology>
    </subcellularLocation>
</comment>
<dbReference type="GO" id="GO:0009279">
    <property type="term" value="C:cell outer membrane"/>
    <property type="evidence" value="ECO:0007669"/>
    <property type="project" value="UniProtKB-SubCell"/>
</dbReference>
<dbReference type="PROSITE" id="PS52016">
    <property type="entry name" value="TONB_DEPENDENT_REC_3"/>
    <property type="match status" value="1"/>
</dbReference>
<name>A0A5C0VEP3_9SPHI</name>
<keyword evidence="4 7" id="KW-0812">Transmembrane</keyword>
<dbReference type="InterPro" id="IPR023996">
    <property type="entry name" value="TonB-dep_OMP_SusC/RagA"/>
</dbReference>
<evidence type="ECO:0000313" key="8">
    <source>
        <dbReference type="EMBL" id="QEK50936.1"/>
    </source>
</evidence>
<dbReference type="NCBIfam" id="TIGR04057">
    <property type="entry name" value="SusC_RagA_signa"/>
    <property type="match status" value="1"/>
</dbReference>
<evidence type="ECO:0000256" key="7">
    <source>
        <dbReference type="PROSITE-ProRule" id="PRU01360"/>
    </source>
</evidence>
<sequence length="896" mass="99985">MNANRNPLIILDNFPFEGELNSINPNDIASVSILKDAAAASIWGARAGNGVIVITTKRGKLNQSMQLSFNNNINITAKPRLFDDPIMSSSDYIDNEIDLFSRGYFTSLENNVRRPALSPVVELLIARREGRITEAALNSQINNLKQLDVRNDYLDAVYRREVNQQYALNLKGGSAKHSYFISAGYDKGLQALRSNSSQRSTLRMNNSYKPLKGLELQSNLQYSFNQQEGQSRSAAMGYGRLLIGNRQLYPYARLINEDGSPAIIEKDFRSRSIAAIGNNQLLDWNYRPLDELNFPGETQHNQTLIADLAARYQVLSWLSAELKYQYQQGVTDREDLNTAASYFSRNLINRYSQVSGNLLNRPIPLGGILDEFRSNQQAHSGRAQLGFDKAWTNHEIHAIAGAEIRQAASSFSSNRAYGYDENVLTAIPVDYITLFPGFQNLSPSARIPYVGAFGETLNRYVSYYANAAYTYQQRYTISTSVRKDASNIFGVRTNEKGVPLWSAGALWNIAKEDFYALDWLPQLKLRGSYGFAGNIDNSLSALTTLTYFSGANPITNLPYANISSPPNGELRWEKVGTFNAGLDFASKNNRISGSFDIYSKRTTDLLGIEPANPFTGFTTLTLNGASSKGSGWELQLNSLNTTGKLAWTSNLSLAHSRSEITRYKADVFVSGLVGNGISLNPVENYPVFPLFSYRWRGLDGQNGDPVGELAGVNSKDYAAIVNNTPLDELVLHGSAIPLYNGAFRNTLTYGAFSLSMNITFRLDYYFRSRSISYTELYANGKGHADYAKRWQQAGDEAFTQVPSKIYPAIANRDIFYNNSEITVSKGDHIRLQDIRFGWQLLPKPTKKLPFRRLELFTYANNLGIIWRASEGNIDPDYGFDSIAPSAIYALGLRAEF</sequence>
<keyword evidence="5 7" id="KW-0472">Membrane</keyword>
<evidence type="ECO:0000256" key="6">
    <source>
        <dbReference type="ARBA" id="ARBA00023237"/>
    </source>
</evidence>
<dbReference type="Proteomes" id="UP000323653">
    <property type="component" value="Chromosome"/>
</dbReference>
<keyword evidence="6 7" id="KW-0998">Cell outer membrane</keyword>
<evidence type="ECO:0000256" key="3">
    <source>
        <dbReference type="ARBA" id="ARBA00022452"/>
    </source>
</evidence>
<proteinExistence type="inferred from homology"/>
<dbReference type="Gene3D" id="2.40.170.20">
    <property type="entry name" value="TonB-dependent receptor, beta-barrel domain"/>
    <property type="match status" value="1"/>
</dbReference>
<organism evidence="8 9">
    <name type="scientific">Pedobacter aquae</name>
    <dbReference type="NCBI Taxonomy" id="2605747"/>
    <lineage>
        <taxon>Bacteria</taxon>
        <taxon>Pseudomonadati</taxon>
        <taxon>Bacteroidota</taxon>
        <taxon>Sphingobacteriia</taxon>
        <taxon>Sphingobacteriales</taxon>
        <taxon>Sphingobacteriaceae</taxon>
        <taxon>Pedobacter</taxon>
    </lineage>
</organism>
<gene>
    <name evidence="8" type="ORF">FYC62_04050</name>
</gene>
<evidence type="ECO:0000256" key="5">
    <source>
        <dbReference type="ARBA" id="ARBA00023136"/>
    </source>
</evidence>
<dbReference type="AlphaFoldDB" id="A0A5C0VEP3"/>
<evidence type="ECO:0000256" key="4">
    <source>
        <dbReference type="ARBA" id="ARBA00022692"/>
    </source>
</evidence>
<dbReference type="InterPro" id="IPR023997">
    <property type="entry name" value="TonB-dep_OMP_SusC/RagA_CS"/>
</dbReference>